<evidence type="ECO:0000313" key="13">
    <source>
        <dbReference type="EMBL" id="QVX31177.1"/>
    </source>
</evidence>
<accession>A0A8E7IV31</accession>
<keyword evidence="9 12" id="KW-0472">Membrane</keyword>
<keyword evidence="3" id="KW-0813">Transport</keyword>
<dbReference type="PANTHER" id="PTHR11410:SF0">
    <property type="entry name" value="ATP SYNTHASE SUBUNIT A"/>
    <property type="match status" value="1"/>
</dbReference>
<evidence type="ECO:0000256" key="12">
    <source>
        <dbReference type="SAM" id="Phobius"/>
    </source>
</evidence>
<dbReference type="PANTHER" id="PTHR11410">
    <property type="entry name" value="ATP SYNTHASE SUBUNIT A"/>
    <property type="match status" value="1"/>
</dbReference>
<name>A0A8E7IV31_9ANNE</name>
<evidence type="ECO:0000256" key="10">
    <source>
        <dbReference type="ARBA" id="ARBA00023310"/>
    </source>
</evidence>
<keyword evidence="6" id="KW-0375">Hydrogen ion transport</keyword>
<feature type="transmembrane region" description="Helical" evidence="12">
    <location>
        <begin position="174"/>
        <end position="192"/>
    </location>
</feature>
<dbReference type="InterPro" id="IPR045083">
    <property type="entry name" value="ATP_synth_F0_asu_bact/mt"/>
</dbReference>
<evidence type="ECO:0000256" key="7">
    <source>
        <dbReference type="ARBA" id="ARBA00022989"/>
    </source>
</evidence>
<feature type="transmembrane region" description="Helical" evidence="12">
    <location>
        <begin position="76"/>
        <end position="97"/>
    </location>
</feature>
<dbReference type="EMBL" id="MW794260">
    <property type="protein sequence ID" value="QVX31177.1"/>
    <property type="molecule type" value="Genomic_DNA"/>
</dbReference>
<feature type="transmembrane region" description="Helical" evidence="12">
    <location>
        <begin position="204"/>
        <end position="226"/>
    </location>
</feature>
<geneLocation type="mitochondrion" evidence="13"/>
<feature type="transmembrane region" description="Helical" evidence="12">
    <location>
        <begin position="104"/>
        <end position="125"/>
    </location>
</feature>
<evidence type="ECO:0000256" key="4">
    <source>
        <dbReference type="ARBA" id="ARBA00022547"/>
    </source>
</evidence>
<keyword evidence="13" id="KW-0496">Mitochondrion</keyword>
<evidence type="ECO:0000256" key="2">
    <source>
        <dbReference type="ARBA" id="ARBA00006810"/>
    </source>
</evidence>
<keyword evidence="4" id="KW-0138">CF(0)</keyword>
<keyword evidence="7 12" id="KW-1133">Transmembrane helix</keyword>
<dbReference type="GO" id="GO:0046933">
    <property type="term" value="F:proton-transporting ATP synthase activity, rotational mechanism"/>
    <property type="evidence" value="ECO:0007669"/>
    <property type="project" value="TreeGrafter"/>
</dbReference>
<evidence type="ECO:0000256" key="6">
    <source>
        <dbReference type="ARBA" id="ARBA00022781"/>
    </source>
</evidence>
<evidence type="ECO:0000256" key="1">
    <source>
        <dbReference type="ARBA" id="ARBA00004141"/>
    </source>
</evidence>
<keyword evidence="8" id="KW-0406">Ion transport</keyword>
<keyword evidence="5 12" id="KW-0812">Transmembrane</keyword>
<keyword evidence="10" id="KW-0066">ATP synthesis</keyword>
<proteinExistence type="inferred from homology"/>
<feature type="transmembrane region" description="Helical" evidence="12">
    <location>
        <begin position="20"/>
        <end position="38"/>
    </location>
</feature>
<protein>
    <recommendedName>
        <fullName evidence="11">F-ATPase protein 6</fullName>
    </recommendedName>
</protein>
<evidence type="ECO:0000256" key="8">
    <source>
        <dbReference type="ARBA" id="ARBA00023065"/>
    </source>
</evidence>
<dbReference type="Pfam" id="PF00119">
    <property type="entry name" value="ATP-synt_A"/>
    <property type="match status" value="1"/>
</dbReference>
<evidence type="ECO:0000256" key="11">
    <source>
        <dbReference type="ARBA" id="ARBA00032954"/>
    </source>
</evidence>
<evidence type="ECO:0000256" key="5">
    <source>
        <dbReference type="ARBA" id="ARBA00022692"/>
    </source>
</evidence>
<dbReference type="CDD" id="cd00310">
    <property type="entry name" value="ATP-synt_Fo_a_6"/>
    <property type="match status" value="1"/>
</dbReference>
<dbReference type="GO" id="GO:0045259">
    <property type="term" value="C:proton-transporting ATP synthase complex"/>
    <property type="evidence" value="ECO:0007669"/>
    <property type="project" value="UniProtKB-KW"/>
</dbReference>
<dbReference type="NCBIfam" id="TIGR01131">
    <property type="entry name" value="ATP_synt_6_or_A"/>
    <property type="match status" value="1"/>
</dbReference>
<dbReference type="PROSITE" id="PS00449">
    <property type="entry name" value="ATPASE_A"/>
    <property type="match status" value="1"/>
</dbReference>
<gene>
    <name evidence="13" type="primary">ATP6</name>
</gene>
<evidence type="ECO:0000256" key="9">
    <source>
        <dbReference type="ARBA" id="ARBA00023136"/>
    </source>
</evidence>
<comment type="similarity">
    <text evidence="2">Belongs to the ATPase A chain family.</text>
</comment>
<organism evidence="13">
    <name type="scientific">Gesiella jameensis</name>
    <dbReference type="NCBI Taxonomy" id="1960709"/>
    <lineage>
        <taxon>Eukaryota</taxon>
        <taxon>Metazoa</taxon>
        <taxon>Spiralia</taxon>
        <taxon>Lophotrochozoa</taxon>
        <taxon>Annelida</taxon>
        <taxon>Polychaeta</taxon>
        <taxon>Errantia</taxon>
        <taxon>Phyllodocida</taxon>
        <taxon>Polynoidae</taxon>
        <taxon>Gesiella</taxon>
    </lineage>
</organism>
<dbReference type="InterPro" id="IPR023011">
    <property type="entry name" value="ATP_synth_F0_asu_AS"/>
</dbReference>
<reference evidence="13" key="1">
    <citation type="journal article" date="2021" name="Sci. Rep.">
        <title>Morphological convergence and adaptation in cave and pelagic scale worms (Polynoidae, Annelida).</title>
        <authorList>
            <person name="Gonzalez B.C."/>
            <person name="Martinez A."/>
            <person name="Worsaae K."/>
            <person name="Osborn K.J."/>
        </authorList>
    </citation>
    <scope>NUCLEOTIDE SEQUENCE</scope>
</reference>
<dbReference type="AlphaFoldDB" id="A0A8E7IV31"/>
<comment type="subcellular location">
    <subcellularLocation>
        <location evidence="1">Membrane</location>
        <topology evidence="1">Multi-pass membrane protein</topology>
    </subcellularLocation>
</comment>
<dbReference type="InterPro" id="IPR000568">
    <property type="entry name" value="ATP_synth_F0_asu"/>
</dbReference>
<evidence type="ECO:0000256" key="3">
    <source>
        <dbReference type="ARBA" id="ARBA00022448"/>
    </source>
</evidence>
<sequence length="233" mass="26660">MMLDIFSSFDPLTFKLMMNLSPSLFWMLNFTIMFILYPSMNLTSTRMNNFMLMPLMSMLSQSMRTLSIHMKGLTSIITLLFLFLILMNLLGILPYVFSYSSHLTMTLSLGLPLWLSMILSAMFYSPKLFTTHLLPAGAPQWLNPFLILTETLSMCVRFITLSFRLAANMSAGHILLTLMGITTSSFFLMNSYNLTLSLILELSYLIFEMGICLIQAYVFCLLLTLYSNDHPMN</sequence>